<gene>
    <name evidence="1" type="ordered locus">Os05g0460500</name>
    <name evidence="1" type="ORF">OSNPB_050460500</name>
</gene>
<protein>
    <submittedName>
        <fullName evidence="1">Os05g0460500 protein</fullName>
    </submittedName>
</protein>
<name>A0A0P0WNG6_ORYSJ</name>
<reference evidence="1 2" key="3">
    <citation type="journal article" date="2013" name="Rice">
        <title>Improvement of the Oryza sativa Nipponbare reference genome using next generation sequence and optical map data.</title>
        <authorList>
            <person name="Kawahara Y."/>
            <person name="de la Bastide M."/>
            <person name="Hamilton J.P."/>
            <person name="Kanamori H."/>
            <person name="McCombie W.R."/>
            <person name="Ouyang S."/>
            <person name="Schwartz D.C."/>
            <person name="Tanaka T."/>
            <person name="Wu J."/>
            <person name="Zhou S."/>
            <person name="Childs K.L."/>
            <person name="Davidson R.M."/>
            <person name="Lin H."/>
            <person name="Quesada-Ocampo L."/>
            <person name="Vaillancourt B."/>
            <person name="Sakai H."/>
            <person name="Lee S.S."/>
            <person name="Kim J."/>
            <person name="Numa H."/>
            <person name="Itoh T."/>
            <person name="Buell C.R."/>
            <person name="Matsumoto T."/>
        </authorList>
    </citation>
    <scope>NUCLEOTIDE SEQUENCE [LARGE SCALE GENOMIC DNA]</scope>
    <source>
        <strain evidence="2">cv. Nipponbare</strain>
    </source>
</reference>
<proteinExistence type="predicted"/>
<evidence type="ECO:0000313" key="2">
    <source>
        <dbReference type="Proteomes" id="UP000059680"/>
    </source>
</evidence>
<accession>A0A0P0WNG6</accession>
<evidence type="ECO:0000313" key="1">
    <source>
        <dbReference type="EMBL" id="BAS94404.1"/>
    </source>
</evidence>
<keyword evidence="2" id="KW-1185">Reference proteome</keyword>
<dbReference type="PaxDb" id="39947-A0A0P0WNG6"/>
<reference evidence="2" key="1">
    <citation type="journal article" date="2005" name="Nature">
        <title>The map-based sequence of the rice genome.</title>
        <authorList>
            <consortium name="International rice genome sequencing project (IRGSP)"/>
            <person name="Matsumoto T."/>
            <person name="Wu J."/>
            <person name="Kanamori H."/>
            <person name="Katayose Y."/>
            <person name="Fujisawa M."/>
            <person name="Namiki N."/>
            <person name="Mizuno H."/>
            <person name="Yamamoto K."/>
            <person name="Antonio B.A."/>
            <person name="Baba T."/>
            <person name="Sakata K."/>
            <person name="Nagamura Y."/>
            <person name="Aoki H."/>
            <person name="Arikawa K."/>
            <person name="Arita K."/>
            <person name="Bito T."/>
            <person name="Chiden Y."/>
            <person name="Fujitsuka N."/>
            <person name="Fukunaka R."/>
            <person name="Hamada M."/>
            <person name="Harada C."/>
            <person name="Hayashi A."/>
            <person name="Hijishita S."/>
            <person name="Honda M."/>
            <person name="Hosokawa S."/>
            <person name="Ichikawa Y."/>
            <person name="Idonuma A."/>
            <person name="Iijima M."/>
            <person name="Ikeda M."/>
            <person name="Ikeno M."/>
            <person name="Ito K."/>
            <person name="Ito S."/>
            <person name="Ito T."/>
            <person name="Ito Y."/>
            <person name="Ito Y."/>
            <person name="Iwabuchi A."/>
            <person name="Kamiya K."/>
            <person name="Karasawa W."/>
            <person name="Kurita K."/>
            <person name="Katagiri S."/>
            <person name="Kikuta A."/>
            <person name="Kobayashi H."/>
            <person name="Kobayashi N."/>
            <person name="Machita K."/>
            <person name="Maehara T."/>
            <person name="Masukawa M."/>
            <person name="Mizubayashi T."/>
            <person name="Mukai Y."/>
            <person name="Nagasaki H."/>
            <person name="Nagata Y."/>
            <person name="Naito S."/>
            <person name="Nakashima M."/>
            <person name="Nakama Y."/>
            <person name="Nakamichi Y."/>
            <person name="Nakamura M."/>
            <person name="Meguro A."/>
            <person name="Negishi M."/>
            <person name="Ohta I."/>
            <person name="Ohta T."/>
            <person name="Okamoto M."/>
            <person name="Ono N."/>
            <person name="Saji S."/>
            <person name="Sakaguchi M."/>
            <person name="Sakai K."/>
            <person name="Shibata M."/>
            <person name="Shimokawa T."/>
            <person name="Song J."/>
            <person name="Takazaki Y."/>
            <person name="Terasawa K."/>
            <person name="Tsugane M."/>
            <person name="Tsuji K."/>
            <person name="Ueda S."/>
            <person name="Waki K."/>
            <person name="Yamagata H."/>
            <person name="Yamamoto M."/>
            <person name="Yamamoto S."/>
            <person name="Yamane H."/>
            <person name="Yoshiki S."/>
            <person name="Yoshihara R."/>
            <person name="Yukawa K."/>
            <person name="Zhong H."/>
            <person name="Yano M."/>
            <person name="Yuan Q."/>
            <person name="Ouyang S."/>
            <person name="Liu J."/>
            <person name="Jones K.M."/>
            <person name="Gansberger K."/>
            <person name="Moffat K."/>
            <person name="Hill J."/>
            <person name="Bera J."/>
            <person name="Fadrosh D."/>
            <person name="Jin S."/>
            <person name="Johri S."/>
            <person name="Kim M."/>
            <person name="Overton L."/>
            <person name="Reardon M."/>
            <person name="Tsitrin T."/>
            <person name="Vuong H."/>
            <person name="Weaver B."/>
            <person name="Ciecko A."/>
            <person name="Tallon L."/>
            <person name="Jackson J."/>
            <person name="Pai G."/>
            <person name="Aken S.V."/>
            <person name="Utterback T."/>
            <person name="Reidmuller S."/>
            <person name="Feldblyum T."/>
            <person name="Hsiao J."/>
            <person name="Zismann V."/>
            <person name="Iobst S."/>
            <person name="de Vazeille A.R."/>
            <person name="Buell C.R."/>
            <person name="Ying K."/>
            <person name="Li Y."/>
            <person name="Lu T."/>
            <person name="Huang Y."/>
            <person name="Zhao Q."/>
            <person name="Feng Q."/>
            <person name="Zhang L."/>
            <person name="Zhu J."/>
            <person name="Weng Q."/>
            <person name="Mu J."/>
            <person name="Lu Y."/>
            <person name="Fan D."/>
            <person name="Liu Y."/>
            <person name="Guan J."/>
            <person name="Zhang Y."/>
            <person name="Yu S."/>
            <person name="Liu X."/>
            <person name="Zhang Y."/>
            <person name="Hong G."/>
            <person name="Han B."/>
            <person name="Choisne N."/>
            <person name="Demange N."/>
            <person name="Orjeda G."/>
            <person name="Samain S."/>
            <person name="Cattolico L."/>
            <person name="Pelletier E."/>
            <person name="Couloux A."/>
            <person name="Segurens B."/>
            <person name="Wincker P."/>
            <person name="D'Hont A."/>
            <person name="Scarpelli C."/>
            <person name="Weissenbach J."/>
            <person name="Salanoubat M."/>
            <person name="Quetier F."/>
            <person name="Yu Y."/>
            <person name="Kim H.R."/>
            <person name="Rambo T."/>
            <person name="Currie J."/>
            <person name="Collura K."/>
            <person name="Luo M."/>
            <person name="Yang T."/>
            <person name="Ammiraju J.S.S."/>
            <person name="Engler F."/>
            <person name="Soderlund C."/>
            <person name="Wing R.A."/>
            <person name="Palmer L.E."/>
            <person name="de la Bastide M."/>
            <person name="Spiegel L."/>
            <person name="Nascimento L."/>
            <person name="Zutavern T."/>
            <person name="O'Shaughnessy A."/>
            <person name="Dike S."/>
            <person name="Dedhia N."/>
            <person name="Preston R."/>
            <person name="Balija V."/>
            <person name="McCombie W.R."/>
            <person name="Chow T."/>
            <person name="Chen H."/>
            <person name="Chung M."/>
            <person name="Chen C."/>
            <person name="Shaw J."/>
            <person name="Wu H."/>
            <person name="Hsiao K."/>
            <person name="Chao Y."/>
            <person name="Chu M."/>
            <person name="Cheng C."/>
            <person name="Hour A."/>
            <person name="Lee P."/>
            <person name="Lin S."/>
            <person name="Lin Y."/>
            <person name="Liou J."/>
            <person name="Liu S."/>
            <person name="Hsing Y."/>
            <person name="Raghuvanshi S."/>
            <person name="Mohanty A."/>
            <person name="Bharti A.K."/>
            <person name="Gaur A."/>
            <person name="Gupta V."/>
            <person name="Kumar D."/>
            <person name="Ravi V."/>
            <person name="Vij S."/>
            <person name="Kapur A."/>
            <person name="Khurana P."/>
            <person name="Khurana P."/>
            <person name="Khurana J.P."/>
            <person name="Tyagi A.K."/>
            <person name="Gaikwad K."/>
            <person name="Singh A."/>
            <person name="Dalal V."/>
            <person name="Srivastava S."/>
            <person name="Dixit A."/>
            <person name="Pal A.K."/>
            <person name="Ghazi I.A."/>
            <person name="Yadav M."/>
            <person name="Pandit A."/>
            <person name="Bhargava A."/>
            <person name="Sureshbabu K."/>
            <person name="Batra K."/>
            <person name="Sharma T.R."/>
            <person name="Mohapatra T."/>
            <person name="Singh N.K."/>
            <person name="Messing J."/>
            <person name="Nelson A.B."/>
            <person name="Fuks G."/>
            <person name="Kavchok S."/>
            <person name="Keizer G."/>
            <person name="Linton E."/>
            <person name="Llaca V."/>
            <person name="Song R."/>
            <person name="Tanyolac B."/>
            <person name="Young S."/>
            <person name="Ho-Il K."/>
            <person name="Hahn J.H."/>
            <person name="Sangsakoo G."/>
            <person name="Vanavichit A."/>
            <person name="de Mattos Luiz.A.T."/>
            <person name="Zimmer P.D."/>
            <person name="Malone G."/>
            <person name="Dellagostin O."/>
            <person name="de Oliveira A.C."/>
            <person name="Bevan M."/>
            <person name="Bancroft I."/>
            <person name="Minx P."/>
            <person name="Cordum H."/>
            <person name="Wilson R."/>
            <person name="Cheng Z."/>
            <person name="Jin W."/>
            <person name="Jiang J."/>
            <person name="Leong S.A."/>
            <person name="Iwama H."/>
            <person name="Gojobori T."/>
            <person name="Itoh T."/>
            <person name="Niimura Y."/>
            <person name="Fujii Y."/>
            <person name="Habara T."/>
            <person name="Sakai H."/>
            <person name="Sato Y."/>
            <person name="Wilson G."/>
            <person name="Kumar K."/>
            <person name="McCouch S."/>
            <person name="Juretic N."/>
            <person name="Hoen D."/>
            <person name="Wright S."/>
            <person name="Bruskiewich R."/>
            <person name="Bureau T."/>
            <person name="Miyao A."/>
            <person name="Hirochika H."/>
            <person name="Nishikawa T."/>
            <person name="Kadowaki K."/>
            <person name="Sugiura M."/>
            <person name="Burr B."/>
            <person name="Sasaki T."/>
        </authorList>
    </citation>
    <scope>NUCLEOTIDE SEQUENCE [LARGE SCALE GENOMIC DNA]</scope>
    <source>
        <strain evidence="2">cv. Nipponbare</strain>
    </source>
</reference>
<dbReference type="EMBL" id="AP014961">
    <property type="protein sequence ID" value="BAS94404.1"/>
    <property type="molecule type" value="Genomic_DNA"/>
</dbReference>
<dbReference type="AlphaFoldDB" id="A0A0P0WNG6"/>
<dbReference type="Proteomes" id="UP000059680">
    <property type="component" value="Chromosome 5"/>
</dbReference>
<reference evidence="1 2" key="2">
    <citation type="journal article" date="2013" name="Plant Cell Physiol.">
        <title>Rice Annotation Project Database (RAP-DB): an integrative and interactive database for rice genomics.</title>
        <authorList>
            <person name="Sakai H."/>
            <person name="Lee S.S."/>
            <person name="Tanaka T."/>
            <person name="Numa H."/>
            <person name="Kim J."/>
            <person name="Kawahara Y."/>
            <person name="Wakimoto H."/>
            <person name="Yang C.C."/>
            <person name="Iwamoto M."/>
            <person name="Abe T."/>
            <person name="Yamada Y."/>
            <person name="Muto A."/>
            <person name="Inokuchi H."/>
            <person name="Ikemura T."/>
            <person name="Matsumoto T."/>
            <person name="Sasaki T."/>
            <person name="Itoh T."/>
        </authorList>
    </citation>
    <scope>NUCLEOTIDE SEQUENCE [LARGE SCALE GENOMIC DNA]</scope>
    <source>
        <strain evidence="2">cv. Nipponbare</strain>
    </source>
</reference>
<sequence>MSVHYLGADAVLAGVDGEAELDVGLDGVVAVVLEVVGAELLAEADAAALVAAEVDEDAAAGLVDELHRQVQLVAAVAAGGAEDVAGQALGMDPHQDVLAHNVYHLCNSNVLGSIKLGLVAVSSEKAPFRRQTRYSNQFHQLLPLPSIPDEISD</sequence>
<dbReference type="InParanoid" id="A0A0P0WNG6"/>
<organism evidence="1 2">
    <name type="scientific">Oryza sativa subsp. japonica</name>
    <name type="common">Rice</name>
    <dbReference type="NCBI Taxonomy" id="39947"/>
    <lineage>
        <taxon>Eukaryota</taxon>
        <taxon>Viridiplantae</taxon>
        <taxon>Streptophyta</taxon>
        <taxon>Embryophyta</taxon>
        <taxon>Tracheophyta</taxon>
        <taxon>Spermatophyta</taxon>
        <taxon>Magnoliopsida</taxon>
        <taxon>Liliopsida</taxon>
        <taxon>Poales</taxon>
        <taxon>Poaceae</taxon>
        <taxon>BOP clade</taxon>
        <taxon>Oryzoideae</taxon>
        <taxon>Oryzeae</taxon>
        <taxon>Oryzinae</taxon>
        <taxon>Oryza</taxon>
        <taxon>Oryza sativa</taxon>
    </lineage>
</organism>
<dbReference type="Gramene" id="Os05t0460500-00">
    <property type="protein sequence ID" value="Os05t0460500-00"/>
    <property type="gene ID" value="Os05g0460500"/>
</dbReference>